<protein>
    <recommendedName>
        <fullName evidence="3">DNA helicase UvrD</fullName>
    </recommendedName>
</protein>
<gene>
    <name evidence="1" type="ORF">A2165_03460</name>
</gene>
<dbReference type="PANTHER" id="PTHR40084">
    <property type="entry name" value="PHOSPHOHYDROLASE, PHP FAMILY"/>
    <property type="match status" value="1"/>
</dbReference>
<dbReference type="Proteomes" id="UP000179252">
    <property type="component" value="Unassembled WGS sequence"/>
</dbReference>
<evidence type="ECO:0008006" key="3">
    <source>
        <dbReference type="Google" id="ProtNLM"/>
    </source>
</evidence>
<dbReference type="AlphaFoldDB" id="A0A1F5FZ40"/>
<dbReference type="CDD" id="cd19067">
    <property type="entry name" value="PfuEndoQ-like"/>
    <property type="match status" value="1"/>
</dbReference>
<name>A0A1F5FZ40_9BACT</name>
<dbReference type="Gene3D" id="3.20.20.140">
    <property type="entry name" value="Metal-dependent hydrolases"/>
    <property type="match status" value="1"/>
</dbReference>
<sequence>MKFITDLHLHSKYSRAVSQQMVLSQMAHWAKLKGISVLATADFTHPFWFDKIKNELEEAGNGLYVLRQTANSLRQTAGSGKQLAISEVYFLLSCEVSSIYSQGGKGRRIHTLFFFPSLKSVEKFNQALLKRGANLRSDGRPIVGISSRDLCEIALNIDDQALVIPAHAWTPWFSVFGAFSGFDSLEECFGDMVDNIFAIESGLSSDPAMNWQIEELDTRSIVSFSDAHSLEKIGREATVFEAGEISYNAIYDAIVKGSKVTNVTNVSKGNKSSETFETSETFVPSKIAFTIEFYPEEGKYHFTGHRDCSFSQNPQETAEKGDICPVCGRPLTIGVVHRVEQLKSQNSKVKTLIENGVRWIHSDNPARPPYVSLVPLSEILAEALGVGVGTKTAVEGYHKLVANLDSEFNVLLKADLDEVSRYSAPRVAEAIQKVRSGDIVVEPGYDGKFGVVKIWPETEGNVEKNVQENKDEGQLDLFAG</sequence>
<dbReference type="SUPFAM" id="SSF89550">
    <property type="entry name" value="PHP domain-like"/>
    <property type="match status" value="1"/>
</dbReference>
<evidence type="ECO:0000313" key="2">
    <source>
        <dbReference type="Proteomes" id="UP000179252"/>
    </source>
</evidence>
<dbReference type="Pfam" id="PF13263">
    <property type="entry name" value="PHP_C"/>
    <property type="match status" value="1"/>
</dbReference>
<reference evidence="1 2" key="1">
    <citation type="journal article" date="2016" name="Nat. Commun.">
        <title>Thousands of microbial genomes shed light on interconnected biogeochemical processes in an aquifer system.</title>
        <authorList>
            <person name="Anantharaman K."/>
            <person name="Brown C.T."/>
            <person name="Hug L.A."/>
            <person name="Sharon I."/>
            <person name="Castelle C.J."/>
            <person name="Probst A.J."/>
            <person name="Thomas B.C."/>
            <person name="Singh A."/>
            <person name="Wilkins M.J."/>
            <person name="Karaoz U."/>
            <person name="Brodie E.L."/>
            <person name="Williams K.H."/>
            <person name="Hubbard S.S."/>
            <person name="Banfield J.F."/>
        </authorList>
    </citation>
    <scope>NUCLEOTIDE SEQUENCE [LARGE SCALE GENOMIC DNA]</scope>
</reference>
<dbReference type="EMBL" id="MFAU01000009">
    <property type="protein sequence ID" value="OGD84880.1"/>
    <property type="molecule type" value="Genomic_DNA"/>
</dbReference>
<dbReference type="PANTHER" id="PTHR40084:SF1">
    <property type="entry name" value="PHOSPHOTRANSFERASE"/>
    <property type="match status" value="1"/>
</dbReference>
<evidence type="ECO:0000313" key="1">
    <source>
        <dbReference type="EMBL" id="OGD84880.1"/>
    </source>
</evidence>
<accession>A0A1F5FZ40</accession>
<organism evidence="1 2">
    <name type="scientific">Candidatus Curtissbacteria bacterium RBG_13_40_7</name>
    <dbReference type="NCBI Taxonomy" id="1797706"/>
    <lineage>
        <taxon>Bacteria</taxon>
        <taxon>Candidatus Curtissiibacteriota</taxon>
    </lineage>
</organism>
<proteinExistence type="predicted"/>
<comment type="caution">
    <text evidence="1">The sequence shown here is derived from an EMBL/GenBank/DDBJ whole genome shotgun (WGS) entry which is preliminary data.</text>
</comment>
<dbReference type="InterPro" id="IPR016195">
    <property type="entry name" value="Pol/histidinol_Pase-like"/>
</dbReference>